<protein>
    <submittedName>
        <fullName evidence="2">Uncharacterized protein</fullName>
    </submittedName>
</protein>
<dbReference type="EMBL" id="LRBV02000009">
    <property type="status" value="NOT_ANNOTATED_CDS"/>
    <property type="molecule type" value="Genomic_DNA"/>
</dbReference>
<organism evidence="2 3">
    <name type="scientific">Quercus lobata</name>
    <name type="common">Valley oak</name>
    <dbReference type="NCBI Taxonomy" id="97700"/>
    <lineage>
        <taxon>Eukaryota</taxon>
        <taxon>Viridiplantae</taxon>
        <taxon>Streptophyta</taxon>
        <taxon>Embryophyta</taxon>
        <taxon>Tracheophyta</taxon>
        <taxon>Spermatophyta</taxon>
        <taxon>Magnoliopsida</taxon>
        <taxon>eudicotyledons</taxon>
        <taxon>Gunneridae</taxon>
        <taxon>Pentapetalae</taxon>
        <taxon>rosids</taxon>
        <taxon>fabids</taxon>
        <taxon>Fagales</taxon>
        <taxon>Fagaceae</taxon>
        <taxon>Quercus</taxon>
    </lineage>
</organism>
<reference evidence="2 3" key="1">
    <citation type="journal article" date="2016" name="G3 (Bethesda)">
        <title>First Draft Assembly and Annotation of the Genome of a California Endemic Oak Quercus lobata Nee (Fagaceae).</title>
        <authorList>
            <person name="Sork V.L."/>
            <person name="Fitz-Gibbon S.T."/>
            <person name="Puiu D."/>
            <person name="Crepeau M."/>
            <person name="Gugger P.F."/>
            <person name="Sherman R."/>
            <person name="Stevens K."/>
            <person name="Langley C.H."/>
            <person name="Pellegrini M."/>
            <person name="Salzberg S.L."/>
        </authorList>
    </citation>
    <scope>NUCLEOTIDE SEQUENCE [LARGE SCALE GENOMIC DNA]</scope>
    <source>
        <strain evidence="2 3">cv. SW786</strain>
    </source>
</reference>
<evidence type="ECO:0000313" key="3">
    <source>
        <dbReference type="Proteomes" id="UP000594261"/>
    </source>
</evidence>
<proteinExistence type="predicted"/>
<feature type="compositionally biased region" description="Polar residues" evidence="1">
    <location>
        <begin position="140"/>
        <end position="150"/>
    </location>
</feature>
<name>A0A7N2MLF3_QUELO</name>
<accession>A0A7N2MLF3</accession>
<evidence type="ECO:0000256" key="1">
    <source>
        <dbReference type="SAM" id="MobiDB-lite"/>
    </source>
</evidence>
<dbReference type="Proteomes" id="UP000594261">
    <property type="component" value="Chromosome 9"/>
</dbReference>
<dbReference type="EnsemblPlants" id="QL09p041567:mrna">
    <property type="protein sequence ID" value="QL09p041567:mrna"/>
    <property type="gene ID" value="QL09p041567"/>
</dbReference>
<sequence length="159" mass="17931">MPSQLESNLLINARTPMAASCWNVILGRESVILQAGYADHTELLFSACNLRLNHTLEDQLLSLVSMLAGCLSVFFNTIDLASSKELYKVFGVHSKGLHPWYFIEEKSWKYALLEGGQHEVGPHWWDPFLLKPYNGDEGSSDASAQATKNSWKNEWRSQS</sequence>
<reference evidence="2" key="2">
    <citation type="submission" date="2021-01" db="UniProtKB">
        <authorList>
            <consortium name="EnsemblPlants"/>
        </authorList>
    </citation>
    <scope>IDENTIFICATION</scope>
</reference>
<dbReference type="AlphaFoldDB" id="A0A7N2MLF3"/>
<dbReference type="InParanoid" id="A0A7N2MLF3"/>
<keyword evidence="3" id="KW-1185">Reference proteome</keyword>
<feature type="region of interest" description="Disordered" evidence="1">
    <location>
        <begin position="136"/>
        <end position="159"/>
    </location>
</feature>
<dbReference type="Gramene" id="QL09p041567:mrna">
    <property type="protein sequence ID" value="QL09p041567:mrna"/>
    <property type="gene ID" value="QL09p041567"/>
</dbReference>
<evidence type="ECO:0000313" key="2">
    <source>
        <dbReference type="EnsemblPlants" id="QL09p041567:mrna"/>
    </source>
</evidence>